<feature type="transmembrane region" description="Helical" evidence="1">
    <location>
        <begin position="308"/>
        <end position="330"/>
    </location>
</feature>
<organism evidence="2 3">
    <name type="scientific">Streblomastix strix</name>
    <dbReference type="NCBI Taxonomy" id="222440"/>
    <lineage>
        <taxon>Eukaryota</taxon>
        <taxon>Metamonada</taxon>
        <taxon>Preaxostyla</taxon>
        <taxon>Oxymonadida</taxon>
        <taxon>Streblomastigidae</taxon>
        <taxon>Streblomastix</taxon>
    </lineage>
</organism>
<dbReference type="EMBL" id="SNRW01002349">
    <property type="protein sequence ID" value="KAA6393072.1"/>
    <property type="molecule type" value="Genomic_DNA"/>
</dbReference>
<dbReference type="AlphaFoldDB" id="A0A5J4WEW3"/>
<gene>
    <name evidence="2" type="ORF">EZS28_011403</name>
</gene>
<evidence type="ECO:0000313" key="3">
    <source>
        <dbReference type="Proteomes" id="UP000324800"/>
    </source>
</evidence>
<evidence type="ECO:0000313" key="2">
    <source>
        <dbReference type="EMBL" id="KAA6393072.1"/>
    </source>
</evidence>
<keyword evidence="1" id="KW-1133">Transmembrane helix</keyword>
<protein>
    <submittedName>
        <fullName evidence="2">Uncharacterized protein</fullName>
    </submittedName>
</protein>
<keyword evidence="1" id="KW-0472">Membrane</keyword>
<proteinExistence type="predicted"/>
<reference evidence="2 3" key="1">
    <citation type="submission" date="2019-03" db="EMBL/GenBank/DDBJ databases">
        <title>Single cell metagenomics reveals metabolic interactions within the superorganism composed of flagellate Streblomastix strix and complex community of Bacteroidetes bacteria on its surface.</title>
        <authorList>
            <person name="Treitli S.C."/>
            <person name="Kolisko M."/>
            <person name="Husnik F."/>
            <person name="Keeling P."/>
            <person name="Hampl V."/>
        </authorList>
    </citation>
    <scope>NUCLEOTIDE SEQUENCE [LARGE SCALE GENOMIC DNA]</scope>
    <source>
        <strain evidence="2">ST1C</strain>
    </source>
</reference>
<comment type="caution">
    <text evidence="2">The sequence shown here is derived from an EMBL/GenBank/DDBJ whole genome shotgun (WGS) entry which is preliminary data.</text>
</comment>
<name>A0A5J4WEW3_9EUKA</name>
<dbReference type="Proteomes" id="UP000324800">
    <property type="component" value="Unassembled WGS sequence"/>
</dbReference>
<accession>A0A5J4WEW3</accession>
<keyword evidence="1" id="KW-0812">Transmembrane</keyword>
<dbReference type="OrthoDB" id="6252103at2759"/>
<sequence length="332" mass="38155">MPVSIRQKIKQSLVGMMGRFDHLDQIKEEQYMKFKSSMFVEACNVRLIRLKQMITTANFQGLDYLPVNSQSFACGSDQFVKYFDDHLQQLMNIQAIPVRNNERYKNQLGLSTLFAVLNRGFSASESLNLLKEENYDYAIESGIDVLTQATGNEPQELLLLRLLEVQAALEYERERRYVLENQVITLTTRDDVFNSKYADRPNFGPHTRSNTPPFMRELEVTTKRNSRSQVRSSIDTFSSRNQSGRMTMRSPNSVGKATGRLYQFSHSIKEIDRKSQEQEKRKNLMDKDQINQLGIVGVGQLNFLNKEIIIVIVIAICIITIIVVIIIIVVNV</sequence>
<evidence type="ECO:0000256" key="1">
    <source>
        <dbReference type="SAM" id="Phobius"/>
    </source>
</evidence>